<protein>
    <submittedName>
        <fullName evidence="1 2">Uncharacterized protein</fullName>
    </submittedName>
</protein>
<dbReference type="AlphaFoldDB" id="G7IXY2"/>
<name>G7IXY2_MEDTR</name>
<reference evidence="1 3" key="1">
    <citation type="journal article" date="2011" name="Nature">
        <title>The Medicago genome provides insight into the evolution of rhizobial symbioses.</title>
        <authorList>
            <person name="Young N.D."/>
            <person name="Debelle F."/>
            <person name="Oldroyd G.E."/>
            <person name="Geurts R."/>
            <person name="Cannon S.B."/>
            <person name="Udvardi M.K."/>
            <person name="Benedito V.A."/>
            <person name="Mayer K.F."/>
            <person name="Gouzy J."/>
            <person name="Schoof H."/>
            <person name="Van de Peer Y."/>
            <person name="Proost S."/>
            <person name="Cook D.R."/>
            <person name="Meyers B.C."/>
            <person name="Spannagl M."/>
            <person name="Cheung F."/>
            <person name="De Mita S."/>
            <person name="Krishnakumar V."/>
            <person name="Gundlach H."/>
            <person name="Zhou S."/>
            <person name="Mudge J."/>
            <person name="Bharti A.K."/>
            <person name="Murray J.D."/>
            <person name="Naoumkina M.A."/>
            <person name="Rosen B."/>
            <person name="Silverstein K.A."/>
            <person name="Tang H."/>
            <person name="Rombauts S."/>
            <person name="Zhao P.X."/>
            <person name="Zhou P."/>
            <person name="Barbe V."/>
            <person name="Bardou P."/>
            <person name="Bechner M."/>
            <person name="Bellec A."/>
            <person name="Berger A."/>
            <person name="Berges H."/>
            <person name="Bidwell S."/>
            <person name="Bisseling T."/>
            <person name="Choisne N."/>
            <person name="Couloux A."/>
            <person name="Denny R."/>
            <person name="Deshpande S."/>
            <person name="Dai X."/>
            <person name="Doyle J.J."/>
            <person name="Dudez A.M."/>
            <person name="Farmer A.D."/>
            <person name="Fouteau S."/>
            <person name="Franken C."/>
            <person name="Gibelin C."/>
            <person name="Gish J."/>
            <person name="Goldstein S."/>
            <person name="Gonzalez A.J."/>
            <person name="Green P.J."/>
            <person name="Hallab A."/>
            <person name="Hartog M."/>
            <person name="Hua A."/>
            <person name="Humphray S.J."/>
            <person name="Jeong D.H."/>
            <person name="Jing Y."/>
            <person name="Jocker A."/>
            <person name="Kenton S.M."/>
            <person name="Kim D.J."/>
            <person name="Klee K."/>
            <person name="Lai H."/>
            <person name="Lang C."/>
            <person name="Lin S."/>
            <person name="Macmil S.L."/>
            <person name="Magdelenat G."/>
            <person name="Matthews L."/>
            <person name="McCorrison J."/>
            <person name="Monaghan E.L."/>
            <person name="Mun J.H."/>
            <person name="Najar F.Z."/>
            <person name="Nicholson C."/>
            <person name="Noirot C."/>
            <person name="O'Bleness M."/>
            <person name="Paule C.R."/>
            <person name="Poulain J."/>
            <person name="Prion F."/>
            <person name="Qin B."/>
            <person name="Qu C."/>
            <person name="Retzel E.F."/>
            <person name="Riddle C."/>
            <person name="Sallet E."/>
            <person name="Samain S."/>
            <person name="Samson N."/>
            <person name="Sanders I."/>
            <person name="Saurat O."/>
            <person name="Scarpelli C."/>
            <person name="Schiex T."/>
            <person name="Segurens B."/>
            <person name="Severin A.J."/>
            <person name="Sherrier D.J."/>
            <person name="Shi R."/>
            <person name="Sims S."/>
            <person name="Singer S.R."/>
            <person name="Sinharoy S."/>
            <person name="Sterck L."/>
            <person name="Viollet A."/>
            <person name="Wang B.B."/>
            <person name="Wang K."/>
            <person name="Wang M."/>
            <person name="Wang X."/>
            <person name="Warfsmann J."/>
            <person name="Weissenbach J."/>
            <person name="White D.D."/>
            <person name="White J.D."/>
            <person name="Wiley G.B."/>
            <person name="Wincker P."/>
            <person name="Xing Y."/>
            <person name="Yang L."/>
            <person name="Yao Z."/>
            <person name="Ying F."/>
            <person name="Zhai J."/>
            <person name="Zhou L."/>
            <person name="Zuber A."/>
            <person name="Denarie J."/>
            <person name="Dixon R.A."/>
            <person name="May G.D."/>
            <person name="Schwartz D.C."/>
            <person name="Rogers J."/>
            <person name="Quetier F."/>
            <person name="Town C.D."/>
            <person name="Roe B.A."/>
        </authorList>
    </citation>
    <scope>NUCLEOTIDE SEQUENCE [LARGE SCALE GENOMIC DNA]</scope>
    <source>
        <strain evidence="1">A17</strain>
        <strain evidence="2 3">cv. Jemalong A17</strain>
    </source>
</reference>
<dbReference type="InterPro" id="IPR032675">
    <property type="entry name" value="LRR_dom_sf"/>
</dbReference>
<reference evidence="2" key="3">
    <citation type="submission" date="2015-04" db="UniProtKB">
        <authorList>
            <consortium name="EnsemblPlants"/>
        </authorList>
    </citation>
    <scope>IDENTIFICATION</scope>
    <source>
        <strain evidence="2">cv. Jemalong A17</strain>
    </source>
</reference>
<gene>
    <name evidence="1" type="ordered locus">MTR_3g048110</name>
</gene>
<accession>G7IXY2</accession>
<sequence length="187" mass="21866">MDRVSSMVKKFLGMFRETNMLPYGRIPCKTCNFIASLTSLLTLFVLRCPHIESFPHGGLPSSLILLSIAYCDKLASQKEWGLKILKSLTTFNIEGTCIANLRVSKSWTKRGFNDLMLFVHLKINRCDVLRYFPEQGLPSSLNQLCIRECPMLTPRLEPKKRKYWHKVDHIQHIEIEDKRVWEPSYRY</sequence>
<evidence type="ECO:0000313" key="2">
    <source>
        <dbReference type="EnsemblPlants" id="AES70110"/>
    </source>
</evidence>
<evidence type="ECO:0000313" key="1">
    <source>
        <dbReference type="EMBL" id="AES70110.1"/>
    </source>
</evidence>
<reference evidence="1 3" key="2">
    <citation type="journal article" date="2014" name="BMC Genomics">
        <title>An improved genome release (version Mt4.0) for the model legume Medicago truncatula.</title>
        <authorList>
            <person name="Tang H."/>
            <person name="Krishnakumar V."/>
            <person name="Bidwell S."/>
            <person name="Rosen B."/>
            <person name="Chan A."/>
            <person name="Zhou S."/>
            <person name="Gentzbittel L."/>
            <person name="Childs K.L."/>
            <person name="Yandell M."/>
            <person name="Gundlach H."/>
            <person name="Mayer K.F."/>
            <person name="Schwartz D.C."/>
            <person name="Town C.D."/>
        </authorList>
    </citation>
    <scope>GENOME REANNOTATION</scope>
    <source>
        <strain evidence="2 3">cv. Jemalong A17</strain>
    </source>
</reference>
<dbReference type="eggNOG" id="KOG4658">
    <property type="taxonomic scope" value="Eukaryota"/>
</dbReference>
<dbReference type="Gene3D" id="3.80.10.10">
    <property type="entry name" value="Ribonuclease Inhibitor"/>
    <property type="match status" value="1"/>
</dbReference>
<dbReference type="EnsemblPlants" id="AES70110">
    <property type="protein sequence ID" value="AES70110"/>
    <property type="gene ID" value="MTR_3g048110"/>
</dbReference>
<proteinExistence type="predicted"/>
<evidence type="ECO:0000313" key="3">
    <source>
        <dbReference type="Proteomes" id="UP000002051"/>
    </source>
</evidence>
<dbReference type="HOGENOM" id="CLU_104362_0_0_1"/>
<keyword evidence="3" id="KW-1185">Reference proteome</keyword>
<dbReference type="EMBL" id="CM001219">
    <property type="protein sequence ID" value="AES70110.1"/>
    <property type="molecule type" value="Genomic_DNA"/>
</dbReference>
<organism evidence="1 3">
    <name type="scientific">Medicago truncatula</name>
    <name type="common">Barrel medic</name>
    <name type="synonym">Medicago tribuloides</name>
    <dbReference type="NCBI Taxonomy" id="3880"/>
    <lineage>
        <taxon>Eukaryota</taxon>
        <taxon>Viridiplantae</taxon>
        <taxon>Streptophyta</taxon>
        <taxon>Embryophyta</taxon>
        <taxon>Tracheophyta</taxon>
        <taxon>Spermatophyta</taxon>
        <taxon>Magnoliopsida</taxon>
        <taxon>eudicotyledons</taxon>
        <taxon>Gunneridae</taxon>
        <taxon>Pentapetalae</taxon>
        <taxon>rosids</taxon>
        <taxon>fabids</taxon>
        <taxon>Fabales</taxon>
        <taxon>Fabaceae</taxon>
        <taxon>Papilionoideae</taxon>
        <taxon>50 kb inversion clade</taxon>
        <taxon>NPAAA clade</taxon>
        <taxon>Hologalegina</taxon>
        <taxon>IRL clade</taxon>
        <taxon>Trifolieae</taxon>
        <taxon>Medicago</taxon>
    </lineage>
</organism>
<dbReference type="Proteomes" id="UP000002051">
    <property type="component" value="Chromosome 3"/>
</dbReference>
<dbReference type="PaxDb" id="3880-AES70110"/>
<dbReference type="STRING" id="3880.G7IXY2"/>
<dbReference type="SUPFAM" id="SSF52058">
    <property type="entry name" value="L domain-like"/>
    <property type="match status" value="1"/>
</dbReference>